<keyword evidence="1" id="KW-1133">Transmembrane helix</keyword>
<feature type="transmembrane region" description="Helical" evidence="1">
    <location>
        <begin position="52"/>
        <end position="71"/>
    </location>
</feature>
<evidence type="ECO:0000259" key="2">
    <source>
        <dbReference type="Pfam" id="PF20151"/>
    </source>
</evidence>
<keyword evidence="1" id="KW-0812">Transmembrane</keyword>
<feature type="transmembrane region" description="Helical" evidence="1">
    <location>
        <begin position="91"/>
        <end position="110"/>
    </location>
</feature>
<dbReference type="AlphaFoldDB" id="A0A5C3LKN4"/>
<dbReference type="EMBL" id="ML213648">
    <property type="protein sequence ID" value="TFK33420.1"/>
    <property type="molecule type" value="Genomic_DNA"/>
</dbReference>
<evidence type="ECO:0000256" key="1">
    <source>
        <dbReference type="SAM" id="Phobius"/>
    </source>
</evidence>
<reference evidence="3 4" key="1">
    <citation type="journal article" date="2019" name="Nat. Ecol. Evol.">
        <title>Megaphylogeny resolves global patterns of mushroom evolution.</title>
        <authorList>
            <person name="Varga T."/>
            <person name="Krizsan K."/>
            <person name="Foldi C."/>
            <person name="Dima B."/>
            <person name="Sanchez-Garcia M."/>
            <person name="Sanchez-Ramirez S."/>
            <person name="Szollosi G.J."/>
            <person name="Szarkandi J.G."/>
            <person name="Papp V."/>
            <person name="Albert L."/>
            <person name="Andreopoulos W."/>
            <person name="Angelini C."/>
            <person name="Antonin V."/>
            <person name="Barry K.W."/>
            <person name="Bougher N.L."/>
            <person name="Buchanan P."/>
            <person name="Buyck B."/>
            <person name="Bense V."/>
            <person name="Catcheside P."/>
            <person name="Chovatia M."/>
            <person name="Cooper J."/>
            <person name="Damon W."/>
            <person name="Desjardin D."/>
            <person name="Finy P."/>
            <person name="Geml J."/>
            <person name="Haridas S."/>
            <person name="Hughes K."/>
            <person name="Justo A."/>
            <person name="Karasinski D."/>
            <person name="Kautmanova I."/>
            <person name="Kiss B."/>
            <person name="Kocsube S."/>
            <person name="Kotiranta H."/>
            <person name="LaButti K.M."/>
            <person name="Lechner B.E."/>
            <person name="Liimatainen K."/>
            <person name="Lipzen A."/>
            <person name="Lukacs Z."/>
            <person name="Mihaltcheva S."/>
            <person name="Morgado L.N."/>
            <person name="Niskanen T."/>
            <person name="Noordeloos M.E."/>
            <person name="Ohm R.A."/>
            <person name="Ortiz-Santana B."/>
            <person name="Ovrebo C."/>
            <person name="Racz N."/>
            <person name="Riley R."/>
            <person name="Savchenko A."/>
            <person name="Shiryaev A."/>
            <person name="Soop K."/>
            <person name="Spirin V."/>
            <person name="Szebenyi C."/>
            <person name="Tomsovsky M."/>
            <person name="Tulloss R.E."/>
            <person name="Uehling J."/>
            <person name="Grigoriev I.V."/>
            <person name="Vagvolgyi C."/>
            <person name="Papp T."/>
            <person name="Martin F.M."/>
            <person name="Miettinen O."/>
            <person name="Hibbett D.S."/>
            <person name="Nagy L.G."/>
        </authorList>
    </citation>
    <scope>NUCLEOTIDE SEQUENCE [LARGE SCALE GENOMIC DNA]</scope>
    <source>
        <strain evidence="3 4">CBS 166.37</strain>
    </source>
</reference>
<gene>
    <name evidence="3" type="ORF">BDQ12DRAFT_409981</name>
</gene>
<protein>
    <recommendedName>
        <fullName evidence="2">DUF6533 domain-containing protein</fullName>
    </recommendedName>
</protein>
<dbReference type="InterPro" id="IPR045340">
    <property type="entry name" value="DUF6533"/>
</dbReference>
<sequence length="194" mass="22178">MSHSGNDAALPRHPRKCNPRLSSSLPYSITHKYSGYLEVSLIWPSRWNTIKILYFLSRYLPLLDSIVIFYHQFIKLKGVEGCQVAYKINTWLFIAGGCITEMMLSLRTWAVWEKDLRLGMGLLIFFLIIWGSAAAVIAIFLKTMTFRILDYPYFTGCLNDGGSPILSIVWILLMVYDTVNLVLMAIKALKICEI</sequence>
<evidence type="ECO:0000313" key="4">
    <source>
        <dbReference type="Proteomes" id="UP000308652"/>
    </source>
</evidence>
<organism evidence="3 4">
    <name type="scientific">Crucibulum laeve</name>
    <dbReference type="NCBI Taxonomy" id="68775"/>
    <lineage>
        <taxon>Eukaryota</taxon>
        <taxon>Fungi</taxon>
        <taxon>Dikarya</taxon>
        <taxon>Basidiomycota</taxon>
        <taxon>Agaricomycotina</taxon>
        <taxon>Agaricomycetes</taxon>
        <taxon>Agaricomycetidae</taxon>
        <taxon>Agaricales</taxon>
        <taxon>Agaricineae</taxon>
        <taxon>Nidulariaceae</taxon>
        <taxon>Crucibulum</taxon>
    </lineage>
</organism>
<feature type="transmembrane region" description="Helical" evidence="1">
    <location>
        <begin position="161"/>
        <end position="186"/>
    </location>
</feature>
<keyword evidence="4" id="KW-1185">Reference proteome</keyword>
<dbReference type="Pfam" id="PF20151">
    <property type="entry name" value="DUF6533"/>
    <property type="match status" value="1"/>
</dbReference>
<keyword evidence="1" id="KW-0472">Membrane</keyword>
<feature type="transmembrane region" description="Helical" evidence="1">
    <location>
        <begin position="122"/>
        <end position="141"/>
    </location>
</feature>
<proteinExistence type="predicted"/>
<accession>A0A5C3LKN4</accession>
<dbReference type="OrthoDB" id="2958007at2759"/>
<name>A0A5C3LKN4_9AGAR</name>
<feature type="domain" description="DUF6533" evidence="2">
    <location>
        <begin position="38"/>
        <end position="63"/>
    </location>
</feature>
<evidence type="ECO:0000313" key="3">
    <source>
        <dbReference type="EMBL" id="TFK33420.1"/>
    </source>
</evidence>
<dbReference type="Proteomes" id="UP000308652">
    <property type="component" value="Unassembled WGS sequence"/>
</dbReference>